<accession>A0A3L6TJY7</accession>
<dbReference type="EMBL" id="PQIB02000001">
    <property type="protein sequence ID" value="RLN39811.1"/>
    <property type="molecule type" value="Genomic_DNA"/>
</dbReference>
<dbReference type="PANTHER" id="PTHR33026:SF7">
    <property type="entry name" value="OS03G0100275 PROTEIN"/>
    <property type="match status" value="1"/>
</dbReference>
<name>A0A3L6TJY7_PANMI</name>
<keyword evidence="2" id="KW-1185">Reference proteome</keyword>
<dbReference type="PANTHER" id="PTHR33026">
    <property type="entry name" value="OS06G0360600 PROTEIN"/>
    <property type="match status" value="1"/>
</dbReference>
<dbReference type="AlphaFoldDB" id="A0A3L6TJY7"/>
<sequence>MTGADIEALVAQGLLSKKAISSLRSCFGEAFPSEDRTEMVIFWSFNEKGFGLPSLAFFRGLLHYYRLDAMHLSPTPSRRTRHSSIYAKGSWGSSPLQSMEGPLSSAGVSEQGYAGCGRWRRLLTPPTREILGGLLQG</sequence>
<comment type="caution">
    <text evidence="1">The sequence shown here is derived from an EMBL/GenBank/DDBJ whole genome shotgun (WGS) entry which is preliminary data.</text>
</comment>
<dbReference type="Proteomes" id="UP000275267">
    <property type="component" value="Unassembled WGS sequence"/>
</dbReference>
<gene>
    <name evidence="1" type="ORF">C2845_PM01G48570</name>
</gene>
<reference evidence="2" key="1">
    <citation type="journal article" date="2019" name="Nat. Commun.">
        <title>The genome of broomcorn millet.</title>
        <authorList>
            <person name="Zou C."/>
            <person name="Miki D."/>
            <person name="Li D."/>
            <person name="Tang Q."/>
            <person name="Xiao L."/>
            <person name="Rajput S."/>
            <person name="Deng P."/>
            <person name="Jia W."/>
            <person name="Huang R."/>
            <person name="Zhang M."/>
            <person name="Sun Y."/>
            <person name="Hu J."/>
            <person name="Fu X."/>
            <person name="Schnable P.S."/>
            <person name="Li F."/>
            <person name="Zhang H."/>
            <person name="Feng B."/>
            <person name="Zhu X."/>
            <person name="Liu R."/>
            <person name="Schnable J.C."/>
            <person name="Zhu J.-K."/>
            <person name="Zhang H."/>
        </authorList>
    </citation>
    <scope>NUCLEOTIDE SEQUENCE [LARGE SCALE GENOMIC DNA]</scope>
</reference>
<evidence type="ECO:0000313" key="2">
    <source>
        <dbReference type="Proteomes" id="UP000275267"/>
    </source>
</evidence>
<protein>
    <submittedName>
        <fullName evidence="1">Retrotransposon protein, putative, unclassified</fullName>
    </submittedName>
</protein>
<organism evidence="1 2">
    <name type="scientific">Panicum miliaceum</name>
    <name type="common">Proso millet</name>
    <name type="synonym">Broomcorn millet</name>
    <dbReference type="NCBI Taxonomy" id="4540"/>
    <lineage>
        <taxon>Eukaryota</taxon>
        <taxon>Viridiplantae</taxon>
        <taxon>Streptophyta</taxon>
        <taxon>Embryophyta</taxon>
        <taxon>Tracheophyta</taxon>
        <taxon>Spermatophyta</taxon>
        <taxon>Magnoliopsida</taxon>
        <taxon>Liliopsida</taxon>
        <taxon>Poales</taxon>
        <taxon>Poaceae</taxon>
        <taxon>PACMAD clade</taxon>
        <taxon>Panicoideae</taxon>
        <taxon>Panicodae</taxon>
        <taxon>Paniceae</taxon>
        <taxon>Panicinae</taxon>
        <taxon>Panicum</taxon>
        <taxon>Panicum sect. Panicum</taxon>
    </lineage>
</organism>
<evidence type="ECO:0000313" key="1">
    <source>
        <dbReference type="EMBL" id="RLN39811.1"/>
    </source>
</evidence>
<proteinExistence type="predicted"/>